<reference evidence="1" key="1">
    <citation type="journal article" date="2021" name="Proc. Natl. Acad. Sci. U.S.A.">
        <title>A Catalog of Tens of Thousands of Viruses from Human Metagenomes Reveals Hidden Associations with Chronic Diseases.</title>
        <authorList>
            <person name="Tisza M.J."/>
            <person name="Buck C.B."/>
        </authorList>
    </citation>
    <scope>NUCLEOTIDE SEQUENCE</scope>
    <source>
        <strain evidence="1">CtzlI32</strain>
    </source>
</reference>
<evidence type="ECO:0000313" key="1">
    <source>
        <dbReference type="EMBL" id="DAF55884.1"/>
    </source>
</evidence>
<sequence>MQKMIGLRECPFCGGEAELKVQDNVFGMKAARVTCKSCHCVSNYFVEGKTVAFTNIPSRFVTLEECINKAVDQWNRRFEKEAEVCR</sequence>
<proteinExistence type="predicted"/>
<protein>
    <submittedName>
        <fullName evidence="1">Restriction alleviation protein</fullName>
    </submittedName>
</protein>
<name>A0A8S5SXP9_9CAUD</name>
<dbReference type="EMBL" id="BK032703">
    <property type="protein sequence ID" value="DAF55884.1"/>
    <property type="molecule type" value="Genomic_DNA"/>
</dbReference>
<accession>A0A8S5SXP9</accession>
<organism evidence="1">
    <name type="scientific">Siphoviridae sp. ctzlI32</name>
    <dbReference type="NCBI Taxonomy" id="2827981"/>
    <lineage>
        <taxon>Viruses</taxon>
        <taxon>Duplodnaviria</taxon>
        <taxon>Heunggongvirae</taxon>
        <taxon>Uroviricota</taxon>
        <taxon>Caudoviricetes</taxon>
    </lineage>
</organism>